<protein>
    <submittedName>
        <fullName evidence="2">Uncharacterized protein</fullName>
    </submittedName>
</protein>
<organism evidence="2 3">
    <name type="scientific">Caerostris extrusa</name>
    <name type="common">Bark spider</name>
    <name type="synonym">Caerostris bankana</name>
    <dbReference type="NCBI Taxonomy" id="172846"/>
    <lineage>
        <taxon>Eukaryota</taxon>
        <taxon>Metazoa</taxon>
        <taxon>Ecdysozoa</taxon>
        <taxon>Arthropoda</taxon>
        <taxon>Chelicerata</taxon>
        <taxon>Arachnida</taxon>
        <taxon>Araneae</taxon>
        <taxon>Araneomorphae</taxon>
        <taxon>Entelegynae</taxon>
        <taxon>Araneoidea</taxon>
        <taxon>Araneidae</taxon>
        <taxon>Caerostris</taxon>
    </lineage>
</organism>
<proteinExistence type="predicted"/>
<keyword evidence="3" id="KW-1185">Reference proteome</keyword>
<evidence type="ECO:0000313" key="2">
    <source>
        <dbReference type="EMBL" id="GIX87103.1"/>
    </source>
</evidence>
<evidence type="ECO:0000256" key="1">
    <source>
        <dbReference type="SAM" id="MobiDB-lite"/>
    </source>
</evidence>
<dbReference type="Proteomes" id="UP001054945">
    <property type="component" value="Unassembled WGS sequence"/>
</dbReference>
<dbReference type="AlphaFoldDB" id="A0AAV4NR09"/>
<reference evidence="2 3" key="1">
    <citation type="submission" date="2021-06" db="EMBL/GenBank/DDBJ databases">
        <title>Caerostris extrusa draft genome.</title>
        <authorList>
            <person name="Kono N."/>
            <person name="Arakawa K."/>
        </authorList>
    </citation>
    <scope>NUCLEOTIDE SEQUENCE [LARGE SCALE GENOMIC DNA]</scope>
</reference>
<dbReference type="EMBL" id="BPLR01021202">
    <property type="protein sequence ID" value="GIX87103.1"/>
    <property type="molecule type" value="Genomic_DNA"/>
</dbReference>
<name>A0AAV4NR09_CAEEX</name>
<feature type="region of interest" description="Disordered" evidence="1">
    <location>
        <begin position="27"/>
        <end position="53"/>
    </location>
</feature>
<accession>A0AAV4NR09</accession>
<sequence>MDKTTATSLPDYKTEITVKGETPKLERIPKIREFPKTSQSNGNPSQKTNVQAQSDRRILTFSKIEQLSHAARGRRKRATPFAAAATNRTAIIEIIKTARFFGRIRLCSIITIACSLYFEV</sequence>
<gene>
    <name evidence="2" type="ORF">CEXT_329111</name>
</gene>
<evidence type="ECO:0000313" key="3">
    <source>
        <dbReference type="Proteomes" id="UP001054945"/>
    </source>
</evidence>
<comment type="caution">
    <text evidence="2">The sequence shown here is derived from an EMBL/GenBank/DDBJ whole genome shotgun (WGS) entry which is preliminary data.</text>
</comment>
<feature type="compositionally biased region" description="Polar residues" evidence="1">
    <location>
        <begin position="36"/>
        <end position="53"/>
    </location>
</feature>